<proteinExistence type="predicted"/>
<evidence type="ECO:0000313" key="2">
    <source>
        <dbReference type="Proteomes" id="UP000008021"/>
    </source>
</evidence>
<organism evidence="1">
    <name type="scientific">Oryza meridionalis</name>
    <dbReference type="NCBI Taxonomy" id="40149"/>
    <lineage>
        <taxon>Eukaryota</taxon>
        <taxon>Viridiplantae</taxon>
        <taxon>Streptophyta</taxon>
        <taxon>Embryophyta</taxon>
        <taxon>Tracheophyta</taxon>
        <taxon>Spermatophyta</taxon>
        <taxon>Magnoliopsida</taxon>
        <taxon>Liliopsida</taxon>
        <taxon>Poales</taxon>
        <taxon>Poaceae</taxon>
        <taxon>BOP clade</taxon>
        <taxon>Oryzoideae</taxon>
        <taxon>Oryzeae</taxon>
        <taxon>Oryzinae</taxon>
        <taxon>Oryza</taxon>
    </lineage>
</organism>
<protein>
    <submittedName>
        <fullName evidence="1">Uncharacterized protein</fullName>
    </submittedName>
</protein>
<dbReference type="Proteomes" id="UP000008021">
    <property type="component" value="Chromosome 1"/>
</dbReference>
<reference evidence="1" key="2">
    <citation type="submission" date="2018-05" db="EMBL/GenBank/DDBJ databases">
        <title>OmerRS3 (Oryza meridionalis Reference Sequence Version 3).</title>
        <authorList>
            <person name="Zhang J."/>
            <person name="Kudrna D."/>
            <person name="Lee S."/>
            <person name="Talag J."/>
            <person name="Welchert J."/>
            <person name="Wing R.A."/>
        </authorList>
    </citation>
    <scope>NUCLEOTIDE SEQUENCE [LARGE SCALE GENOMIC DNA]</scope>
    <source>
        <strain evidence="1">cv. OR44</strain>
    </source>
</reference>
<dbReference type="EnsemblPlants" id="OMERI01G08910.1">
    <property type="protein sequence ID" value="OMERI01G08910.1"/>
    <property type="gene ID" value="OMERI01G08910"/>
</dbReference>
<evidence type="ECO:0000313" key="1">
    <source>
        <dbReference type="EnsemblPlants" id="OMERI01G08910.1"/>
    </source>
</evidence>
<dbReference type="Gramene" id="OMERI01G08910.1">
    <property type="protein sequence ID" value="OMERI01G08910.1"/>
    <property type="gene ID" value="OMERI01G08910"/>
</dbReference>
<name>A0A0E0BZS7_9ORYZ</name>
<dbReference type="AlphaFoldDB" id="A0A0E0BZS7"/>
<accession>A0A0E0BZS7</accession>
<dbReference type="eggNOG" id="ENOG502R3JT">
    <property type="taxonomic scope" value="Eukaryota"/>
</dbReference>
<dbReference type="HOGENOM" id="CLU_1680694_0_0_1"/>
<keyword evidence="2" id="KW-1185">Reference proteome</keyword>
<reference evidence="1" key="1">
    <citation type="submission" date="2015-04" db="UniProtKB">
        <authorList>
            <consortium name="EnsemblPlants"/>
        </authorList>
    </citation>
    <scope>IDENTIFICATION</scope>
</reference>
<sequence>MFTVDAATGRPTFQNRDAEGVAIVSHDYATRLPRDAYCASCQVAFCAASCHHHYDHHRNGDDDLVPDSVLQIEKGGGRVLGDPMHEGEDDSGEYYELLPILMRPPGSCAHCRRHIGINLASYCSMARYNSHQREVVEQRRRQEASNAAYGIAKLQVD</sequence>